<dbReference type="Pfam" id="PF00411">
    <property type="entry name" value="Ribosomal_S11"/>
    <property type="match status" value="1"/>
</dbReference>
<dbReference type="SUPFAM" id="SSF53137">
    <property type="entry name" value="Translational machinery components"/>
    <property type="match status" value="1"/>
</dbReference>
<dbReference type="EMBL" id="CAWUHD010000073">
    <property type="protein sequence ID" value="CAK7227457.1"/>
    <property type="molecule type" value="Genomic_DNA"/>
</dbReference>
<proteinExistence type="inferred from homology"/>
<evidence type="ECO:0000256" key="2">
    <source>
        <dbReference type="ARBA" id="ARBA00022980"/>
    </source>
</evidence>
<accession>A0ABP0C622</accession>
<sequence length="272" mass="29404">MDKASTSSLRLARTLVQSIAAPTLRPTSRFFSSSPSSSFSSTSTFSPIITALRRPCAAARPIRLFSSTSATRNADQPPEGSSTTAAPAATSTKPPRPSSASLMEGLADLLPNTNASGSADALPPSLASSLGSDFDDLSLLKQDADQHMEGNYHFAVYSHKHNTHVTVSKPNGQVILSVSCGHIGFRKSQRKTYDAAYQLGAYACDRLYQNNWHKKIKNMRVTLRGYGPGREAVTKILLGTEGRPLRDKITQVSDTTRLKFGGHRSPRIRRLG</sequence>
<keyword evidence="3" id="KW-0687">Ribonucleoprotein</keyword>
<dbReference type="InterPro" id="IPR001971">
    <property type="entry name" value="Ribosomal_uS11"/>
</dbReference>
<evidence type="ECO:0000313" key="5">
    <source>
        <dbReference type="EMBL" id="CAK7227457.1"/>
    </source>
</evidence>
<dbReference type="Proteomes" id="UP001642482">
    <property type="component" value="Unassembled WGS sequence"/>
</dbReference>
<keyword evidence="2" id="KW-0689">Ribosomal protein</keyword>
<evidence type="ECO:0008006" key="7">
    <source>
        <dbReference type="Google" id="ProtNLM"/>
    </source>
</evidence>
<organism evidence="5 6">
    <name type="scientific">Sporothrix eucalyptigena</name>
    <dbReference type="NCBI Taxonomy" id="1812306"/>
    <lineage>
        <taxon>Eukaryota</taxon>
        <taxon>Fungi</taxon>
        <taxon>Dikarya</taxon>
        <taxon>Ascomycota</taxon>
        <taxon>Pezizomycotina</taxon>
        <taxon>Sordariomycetes</taxon>
        <taxon>Sordariomycetidae</taxon>
        <taxon>Ophiostomatales</taxon>
        <taxon>Ophiostomataceae</taxon>
        <taxon>Sporothrix</taxon>
    </lineage>
</organism>
<keyword evidence="6" id="KW-1185">Reference proteome</keyword>
<evidence type="ECO:0000313" key="6">
    <source>
        <dbReference type="Proteomes" id="UP001642482"/>
    </source>
</evidence>
<gene>
    <name evidence="5" type="ORF">SEUCBS140593_006581</name>
</gene>
<feature type="compositionally biased region" description="Low complexity" evidence="4">
    <location>
        <begin position="77"/>
        <end position="101"/>
    </location>
</feature>
<name>A0ABP0C622_9PEZI</name>
<dbReference type="InterPro" id="IPR036967">
    <property type="entry name" value="Ribosomal_uS11_sf"/>
</dbReference>
<feature type="region of interest" description="Disordered" evidence="4">
    <location>
        <begin position="67"/>
        <end position="102"/>
    </location>
</feature>
<dbReference type="HAMAP" id="MF_01310">
    <property type="entry name" value="Ribosomal_uS11"/>
    <property type="match status" value="1"/>
</dbReference>
<protein>
    <recommendedName>
        <fullName evidence="7">37S ribosomal protein</fullName>
    </recommendedName>
</protein>
<dbReference type="PANTHER" id="PTHR11759">
    <property type="entry name" value="40S RIBOSOMAL PROTEIN S14/30S RIBOSOMAL PROTEIN S11"/>
    <property type="match status" value="1"/>
</dbReference>
<comment type="caution">
    <text evidence="5">The sequence shown here is derived from an EMBL/GenBank/DDBJ whole genome shotgun (WGS) entry which is preliminary data.</text>
</comment>
<comment type="similarity">
    <text evidence="1">Belongs to the universal ribosomal protein uS11 family.</text>
</comment>
<evidence type="ECO:0000256" key="4">
    <source>
        <dbReference type="SAM" id="MobiDB-lite"/>
    </source>
</evidence>
<evidence type="ECO:0000256" key="3">
    <source>
        <dbReference type="ARBA" id="ARBA00023274"/>
    </source>
</evidence>
<reference evidence="5 6" key="1">
    <citation type="submission" date="2024-01" db="EMBL/GenBank/DDBJ databases">
        <authorList>
            <person name="Allen C."/>
            <person name="Tagirdzhanova G."/>
        </authorList>
    </citation>
    <scope>NUCLEOTIDE SEQUENCE [LARGE SCALE GENOMIC DNA]</scope>
</reference>
<dbReference type="Gene3D" id="3.30.420.80">
    <property type="entry name" value="Ribosomal protein S11"/>
    <property type="match status" value="1"/>
</dbReference>
<evidence type="ECO:0000256" key="1">
    <source>
        <dbReference type="ARBA" id="ARBA00006194"/>
    </source>
</evidence>